<gene>
    <name evidence="1" type="ORF">DSO57_1035938</name>
</gene>
<dbReference type="Proteomes" id="UP001165960">
    <property type="component" value="Unassembled WGS sequence"/>
</dbReference>
<keyword evidence="2" id="KW-1185">Reference proteome</keyword>
<evidence type="ECO:0000313" key="1">
    <source>
        <dbReference type="EMBL" id="KAJ9067763.1"/>
    </source>
</evidence>
<protein>
    <submittedName>
        <fullName evidence="1">Uncharacterized protein</fullName>
    </submittedName>
</protein>
<organism evidence="1 2">
    <name type="scientific">Entomophthora muscae</name>
    <dbReference type="NCBI Taxonomy" id="34485"/>
    <lineage>
        <taxon>Eukaryota</taxon>
        <taxon>Fungi</taxon>
        <taxon>Fungi incertae sedis</taxon>
        <taxon>Zoopagomycota</taxon>
        <taxon>Entomophthoromycotina</taxon>
        <taxon>Entomophthoromycetes</taxon>
        <taxon>Entomophthorales</taxon>
        <taxon>Entomophthoraceae</taxon>
        <taxon>Entomophthora</taxon>
    </lineage>
</organism>
<proteinExistence type="predicted"/>
<reference evidence="1" key="1">
    <citation type="submission" date="2022-04" db="EMBL/GenBank/DDBJ databases">
        <title>Genome of the entomopathogenic fungus Entomophthora muscae.</title>
        <authorList>
            <person name="Elya C."/>
            <person name="Lovett B.R."/>
            <person name="Lee E."/>
            <person name="Macias A.M."/>
            <person name="Hajek A.E."/>
            <person name="De Bivort B.L."/>
            <person name="Kasson M.T."/>
            <person name="De Fine Licht H.H."/>
            <person name="Stajich J.E."/>
        </authorList>
    </citation>
    <scope>NUCLEOTIDE SEQUENCE</scope>
    <source>
        <strain evidence="1">Berkeley</strain>
    </source>
</reference>
<name>A0ACC2SZD9_9FUNG</name>
<accession>A0ACC2SZD9</accession>
<evidence type="ECO:0000313" key="2">
    <source>
        <dbReference type="Proteomes" id="UP001165960"/>
    </source>
</evidence>
<comment type="caution">
    <text evidence="1">The sequence shown here is derived from an EMBL/GenBank/DDBJ whole genome shotgun (WGS) entry which is preliminary data.</text>
</comment>
<sequence>MATNYGYLVNYNDTGRGNYLLFGLVVLLDAGRNSLCFFILLLVSLGYSVIRPSLGSTMIRCQLLTLAHFICVCLYTTGSLLTDPDQVGPSVLLFILPLSLTMTTFYVWIMQAMSATIVVLEQRQQQSKLRMYKSLRYAIIGSIALLLAFFVVNLLFFHKSDDRDFNYNQWQIRWFLIDGWVAILFFAIFTAIMWLWRPTSNNQKLGLLELAQDEATADALDLEVRGPDQADFVMPKDPLPFSDDGVNIFNIGEIDDVVERP</sequence>
<dbReference type="EMBL" id="QTSX02003881">
    <property type="protein sequence ID" value="KAJ9067763.1"/>
    <property type="molecule type" value="Genomic_DNA"/>
</dbReference>